<feature type="compositionally biased region" description="Basic residues" evidence="4">
    <location>
        <begin position="82"/>
        <end position="91"/>
    </location>
</feature>
<comment type="caution">
    <text evidence="5">The sequence shown here is derived from an EMBL/GenBank/DDBJ whole genome shotgun (WGS) entry which is preliminary data.</text>
</comment>
<feature type="compositionally biased region" description="Basic and acidic residues" evidence="4">
    <location>
        <begin position="154"/>
        <end position="165"/>
    </location>
</feature>
<sequence>MDQPAETAPVAEPPIVFRANKKRKAGLRQRAASPDEAAADALTSISTIPDLSNRAADPLEAESNTNARDADDQDETDAGRSAVRHRARKRFNGVGFSASRATPGSDSQSTADPSSSRALALFEQPPDDDPLIAKRFAPQTGTATTIVNKHMMEYIESHLSRRESPAAEPTNATPQAAGSSSSAPPSGEPTAGASSSSAAAAPENGPRNHPILQGKLMEVDLGDEARARNQVLTERAARRMLGEAVPEEETEGGRRAKKPRLGRDGKPWRPRNRRGSDDIKRDQLVEEFLRENRLDVYDVPATQQSQYEGDGDADDRIAEEFRREFMDAMVQRQQKKKTAPPPARAGARKADDDVLKGPKLGGSRNSRAAMRDLLLKKEKESKK</sequence>
<dbReference type="Proteomes" id="UP000652219">
    <property type="component" value="Unassembled WGS sequence"/>
</dbReference>
<feature type="region of interest" description="Disordered" evidence="4">
    <location>
        <begin position="22"/>
        <end position="141"/>
    </location>
</feature>
<comment type="similarity">
    <text evidence="2">Belongs to the TLS1 family.</text>
</comment>
<dbReference type="GO" id="GO:0000398">
    <property type="term" value="P:mRNA splicing, via spliceosome"/>
    <property type="evidence" value="ECO:0007669"/>
    <property type="project" value="TreeGrafter"/>
</dbReference>
<evidence type="ECO:0000256" key="2">
    <source>
        <dbReference type="ARBA" id="ARBA00007643"/>
    </source>
</evidence>
<evidence type="ECO:0000256" key="4">
    <source>
        <dbReference type="SAM" id="MobiDB-lite"/>
    </source>
</evidence>
<dbReference type="AlphaFoldDB" id="A0A8H6N0I5"/>
<dbReference type="PANTHER" id="PTHR13486">
    <property type="entry name" value="TELOMERE LENGTH AND SILENCING PROTEIN 1 TLS1 FAMILY MEMBER"/>
    <property type="match status" value="1"/>
</dbReference>
<feature type="compositionally biased region" description="Basic and acidic residues" evidence="4">
    <location>
        <begin position="314"/>
        <end position="326"/>
    </location>
</feature>
<evidence type="ECO:0008006" key="7">
    <source>
        <dbReference type="Google" id="ProtNLM"/>
    </source>
</evidence>
<evidence type="ECO:0000256" key="1">
    <source>
        <dbReference type="ARBA" id="ARBA00004123"/>
    </source>
</evidence>
<name>A0A8H6N0I5_9PEZI</name>
<proteinExistence type="inferred from homology"/>
<dbReference type="PANTHER" id="PTHR13486:SF2">
    <property type="entry name" value="SPLICING FACTOR C9ORF78"/>
    <property type="match status" value="1"/>
</dbReference>
<dbReference type="EMBL" id="WIGN01000038">
    <property type="protein sequence ID" value="KAF6815103.1"/>
    <property type="molecule type" value="Genomic_DNA"/>
</dbReference>
<reference evidence="5 6" key="1">
    <citation type="journal article" date="2020" name="Phytopathology">
        <title>Genome Sequence Resources of Colletotrichum truncatum, C. plurivorum, C. musicola, and C. sojae: Four Species Pathogenic to Soybean (Glycine max).</title>
        <authorList>
            <person name="Rogerio F."/>
            <person name="Boufleur T.R."/>
            <person name="Ciampi-Guillardi M."/>
            <person name="Sukno S.A."/>
            <person name="Thon M.R."/>
            <person name="Massola Junior N.S."/>
            <person name="Baroncelli R."/>
        </authorList>
    </citation>
    <scope>NUCLEOTIDE SEQUENCE [LARGE SCALE GENOMIC DNA]</scope>
    <source>
        <strain evidence="5 6">LFN0009</strain>
    </source>
</reference>
<comment type="subcellular location">
    <subcellularLocation>
        <location evidence="1">Nucleus</location>
    </subcellularLocation>
</comment>
<feature type="region of interest" description="Disordered" evidence="4">
    <location>
        <begin position="297"/>
        <end position="383"/>
    </location>
</feature>
<organism evidence="5 6">
    <name type="scientific">Colletotrichum sojae</name>
    <dbReference type="NCBI Taxonomy" id="2175907"/>
    <lineage>
        <taxon>Eukaryota</taxon>
        <taxon>Fungi</taxon>
        <taxon>Dikarya</taxon>
        <taxon>Ascomycota</taxon>
        <taxon>Pezizomycotina</taxon>
        <taxon>Sordariomycetes</taxon>
        <taxon>Hypocreomycetidae</taxon>
        <taxon>Glomerellales</taxon>
        <taxon>Glomerellaceae</taxon>
        <taxon>Colletotrichum</taxon>
        <taxon>Colletotrichum orchidearum species complex</taxon>
    </lineage>
</organism>
<keyword evidence="3" id="KW-0539">Nucleus</keyword>
<feature type="compositionally biased region" description="Basic and acidic residues" evidence="4">
    <location>
        <begin position="274"/>
        <end position="283"/>
    </location>
</feature>
<feature type="region of interest" description="Disordered" evidence="4">
    <location>
        <begin position="154"/>
        <end position="218"/>
    </location>
</feature>
<protein>
    <recommendedName>
        <fullName evidence="7">mRNA splicing factor RNA helicase</fullName>
    </recommendedName>
</protein>
<feature type="compositionally biased region" description="Low complexity" evidence="4">
    <location>
        <begin position="31"/>
        <end position="41"/>
    </location>
</feature>
<feature type="compositionally biased region" description="Low complexity" evidence="4">
    <location>
        <begin position="176"/>
        <end position="202"/>
    </location>
</feature>
<feature type="compositionally biased region" description="Basic and acidic residues" evidence="4">
    <location>
        <begin position="369"/>
        <end position="383"/>
    </location>
</feature>
<dbReference type="GO" id="GO:0005681">
    <property type="term" value="C:spliceosomal complex"/>
    <property type="evidence" value="ECO:0007669"/>
    <property type="project" value="TreeGrafter"/>
</dbReference>
<feature type="region of interest" description="Disordered" evidence="4">
    <location>
        <begin position="230"/>
        <end position="283"/>
    </location>
</feature>
<evidence type="ECO:0000313" key="6">
    <source>
        <dbReference type="Proteomes" id="UP000652219"/>
    </source>
</evidence>
<dbReference type="InterPro" id="IPR010756">
    <property type="entry name" value="Tls1-like"/>
</dbReference>
<keyword evidence="6" id="KW-1185">Reference proteome</keyword>
<gene>
    <name evidence="5" type="ORF">CSOJ01_03740</name>
</gene>
<feature type="compositionally biased region" description="Low complexity" evidence="4">
    <location>
        <begin position="105"/>
        <end position="116"/>
    </location>
</feature>
<dbReference type="Pfam" id="PF07052">
    <property type="entry name" value="Hep_59"/>
    <property type="match status" value="1"/>
</dbReference>
<accession>A0A8H6N0I5</accession>
<evidence type="ECO:0000313" key="5">
    <source>
        <dbReference type="EMBL" id="KAF6815103.1"/>
    </source>
</evidence>
<evidence type="ECO:0000256" key="3">
    <source>
        <dbReference type="ARBA" id="ARBA00023242"/>
    </source>
</evidence>